<dbReference type="PROSITE" id="PS51257">
    <property type="entry name" value="PROKAR_LIPOPROTEIN"/>
    <property type="match status" value="1"/>
</dbReference>
<dbReference type="Pfam" id="PF07676">
    <property type="entry name" value="PD40"/>
    <property type="match status" value="1"/>
</dbReference>
<dbReference type="AlphaFoldDB" id="A0A5J4QYX3"/>
<protein>
    <recommendedName>
        <fullName evidence="2">Protein TolB</fullName>
    </recommendedName>
</protein>
<dbReference type="InterPro" id="IPR011659">
    <property type="entry name" value="WD40"/>
</dbReference>
<dbReference type="SUPFAM" id="SSF82171">
    <property type="entry name" value="DPP6 N-terminal domain-like"/>
    <property type="match status" value="1"/>
</dbReference>
<name>A0A5J4QYX3_9ZZZZ</name>
<sequence length="494" mass="56000">MKSKTFIHIIWQLSILLTVTLSCVESREPVERLSGAPTLYPDYVETTIPQNIAPLNFSLASLTGKAVALFKTKNMRVEVQANKGSFIIPPRKWRALLQSAVGQSVEVIIQLKAPTGWKEYAPFRIYVAAEPVDSYLAYRLIEPGYEVWNQMGIYQRNIETYEESSVYENKLTGYNCVNCHSFCMQDPGTMLFHMRAAYGGTMLIRGDEIERLNTKTNLTISNFTYPYWHPSGRYVAFSVNETAQDFHPTQRVEVFDKASDILVYDVEAKKVFIPTAASLPDRFETFPSFSPDGKTLFYCSAPACPMPDSVGQLKYSLYSIAFDPETQAFGSRVDTLYNAEVQGKSVSFPRVSPDGRYLMCTLSGYGTFPIWHKDADLYMINLASGEAYFPAEANSDDTESYHSWSSNSRWAVFSSRRMDGLYTRPFLVYISETGELAKPFVLPQKETGFYSSFMKSYNIPEFVSGKIKDRSFRLREKARKEEALPITVDSIASK</sequence>
<evidence type="ECO:0008006" key="2">
    <source>
        <dbReference type="Google" id="ProtNLM"/>
    </source>
</evidence>
<accession>A0A5J4QYX3</accession>
<gene>
    <name evidence="1" type="ORF">EZS27_024565</name>
</gene>
<proteinExistence type="predicted"/>
<reference evidence="1" key="1">
    <citation type="submission" date="2019-03" db="EMBL/GenBank/DDBJ databases">
        <title>Single cell metagenomics reveals metabolic interactions within the superorganism composed of flagellate Streblomastix strix and complex community of Bacteroidetes bacteria on its surface.</title>
        <authorList>
            <person name="Treitli S.C."/>
            <person name="Kolisko M."/>
            <person name="Husnik F."/>
            <person name="Keeling P."/>
            <person name="Hampl V."/>
        </authorList>
    </citation>
    <scope>NUCLEOTIDE SEQUENCE</scope>
    <source>
        <strain evidence="1">STM</strain>
    </source>
</reference>
<evidence type="ECO:0000313" key="1">
    <source>
        <dbReference type="EMBL" id="KAA6326314.1"/>
    </source>
</evidence>
<comment type="caution">
    <text evidence="1">The sequence shown here is derived from an EMBL/GenBank/DDBJ whole genome shotgun (WGS) entry which is preliminary data.</text>
</comment>
<dbReference type="InterPro" id="IPR011042">
    <property type="entry name" value="6-blade_b-propeller_TolB-like"/>
</dbReference>
<dbReference type="EMBL" id="SNRY01002189">
    <property type="protein sequence ID" value="KAA6326314.1"/>
    <property type="molecule type" value="Genomic_DNA"/>
</dbReference>
<dbReference type="Gene3D" id="2.120.10.30">
    <property type="entry name" value="TolB, C-terminal domain"/>
    <property type="match status" value="2"/>
</dbReference>
<organism evidence="1">
    <name type="scientific">termite gut metagenome</name>
    <dbReference type="NCBI Taxonomy" id="433724"/>
    <lineage>
        <taxon>unclassified sequences</taxon>
        <taxon>metagenomes</taxon>
        <taxon>organismal metagenomes</taxon>
    </lineage>
</organism>